<dbReference type="InterPro" id="IPR027417">
    <property type="entry name" value="P-loop_NTPase"/>
</dbReference>
<keyword evidence="4 6" id="KW-0067">ATP-binding</keyword>
<sequence length="227" mass="23963">MKPGNQTNGALRIAGLTHAVSDRPIFTDLEFTMRSGESVAVVGPSGSGKTTLLMCLLGLIKPSAGRVEVAGADITRLSTRALAAHRRRHLGVVFQFGELLPELTPLENVALPALLAGMNHQKAYASAERLLGDLGVPKDNTTTGLLSGGERQRTAVARALISEPAVLLADEPTGALDWTTRDAVASTLYSLARDRDCALLVVTHDPAVAGRADRRLRLDAGKLTEVA</sequence>
<protein>
    <submittedName>
        <fullName evidence="6">ABC transporter ATP-binding protein</fullName>
    </submittedName>
</protein>
<dbReference type="CDD" id="cd03255">
    <property type="entry name" value="ABC_MJ0796_LolCDE_FtsE"/>
    <property type="match status" value="1"/>
</dbReference>
<dbReference type="Proteomes" id="UP000262882">
    <property type="component" value="Unassembled WGS sequence"/>
</dbReference>
<dbReference type="AlphaFoldDB" id="A0A372GLV9"/>
<accession>A0A372GLV9</accession>
<feature type="domain" description="ABC transporter" evidence="5">
    <location>
        <begin position="11"/>
        <end position="226"/>
    </location>
</feature>
<evidence type="ECO:0000313" key="7">
    <source>
        <dbReference type="Proteomes" id="UP000262882"/>
    </source>
</evidence>
<keyword evidence="3" id="KW-0547">Nucleotide-binding</keyword>
<dbReference type="PANTHER" id="PTHR24220">
    <property type="entry name" value="IMPORT ATP-BINDING PROTEIN"/>
    <property type="match status" value="1"/>
</dbReference>
<dbReference type="Gene3D" id="3.40.50.300">
    <property type="entry name" value="P-loop containing nucleotide triphosphate hydrolases"/>
    <property type="match status" value="1"/>
</dbReference>
<dbReference type="GO" id="GO:0016887">
    <property type="term" value="F:ATP hydrolysis activity"/>
    <property type="evidence" value="ECO:0007669"/>
    <property type="project" value="InterPro"/>
</dbReference>
<dbReference type="EMBL" id="QVNQ01000002">
    <property type="protein sequence ID" value="RFS86351.1"/>
    <property type="molecule type" value="Genomic_DNA"/>
</dbReference>
<dbReference type="InterPro" id="IPR017911">
    <property type="entry name" value="MacB-like_ATP-bd"/>
</dbReference>
<dbReference type="Pfam" id="PF00005">
    <property type="entry name" value="ABC_tran"/>
    <property type="match status" value="1"/>
</dbReference>
<dbReference type="GO" id="GO:0005886">
    <property type="term" value="C:plasma membrane"/>
    <property type="evidence" value="ECO:0007669"/>
    <property type="project" value="TreeGrafter"/>
</dbReference>
<dbReference type="InterPro" id="IPR003593">
    <property type="entry name" value="AAA+_ATPase"/>
</dbReference>
<gene>
    <name evidence="6" type="ORF">D0T12_07070</name>
</gene>
<dbReference type="PANTHER" id="PTHR24220:SF689">
    <property type="entry name" value="LIPOPROTEIN-RELEASING SYSTEM ATP-BINDING PROTEIN LOLD"/>
    <property type="match status" value="1"/>
</dbReference>
<keyword evidence="2" id="KW-0813">Transport</keyword>
<evidence type="ECO:0000256" key="4">
    <source>
        <dbReference type="ARBA" id="ARBA00022840"/>
    </source>
</evidence>
<evidence type="ECO:0000256" key="3">
    <source>
        <dbReference type="ARBA" id="ARBA00022741"/>
    </source>
</evidence>
<name>A0A372GLV9_9ACTN</name>
<keyword evidence="7" id="KW-1185">Reference proteome</keyword>
<evidence type="ECO:0000256" key="2">
    <source>
        <dbReference type="ARBA" id="ARBA00022448"/>
    </source>
</evidence>
<proteinExistence type="inferred from homology"/>
<evidence type="ECO:0000259" key="5">
    <source>
        <dbReference type="PROSITE" id="PS50893"/>
    </source>
</evidence>
<dbReference type="PROSITE" id="PS50893">
    <property type="entry name" value="ABC_TRANSPORTER_2"/>
    <property type="match status" value="1"/>
</dbReference>
<dbReference type="GO" id="GO:0022857">
    <property type="term" value="F:transmembrane transporter activity"/>
    <property type="evidence" value="ECO:0007669"/>
    <property type="project" value="TreeGrafter"/>
</dbReference>
<dbReference type="GO" id="GO:0005524">
    <property type="term" value="F:ATP binding"/>
    <property type="evidence" value="ECO:0007669"/>
    <property type="project" value="UniProtKB-KW"/>
</dbReference>
<organism evidence="6 7">
    <name type="scientific">Actinomadura spongiicola</name>
    <dbReference type="NCBI Taxonomy" id="2303421"/>
    <lineage>
        <taxon>Bacteria</taxon>
        <taxon>Bacillati</taxon>
        <taxon>Actinomycetota</taxon>
        <taxon>Actinomycetes</taxon>
        <taxon>Streptosporangiales</taxon>
        <taxon>Thermomonosporaceae</taxon>
        <taxon>Actinomadura</taxon>
    </lineage>
</organism>
<evidence type="ECO:0000313" key="6">
    <source>
        <dbReference type="EMBL" id="RFS86351.1"/>
    </source>
</evidence>
<comment type="similarity">
    <text evidence="1">Belongs to the ABC transporter superfamily.</text>
</comment>
<dbReference type="OrthoDB" id="3266715at2"/>
<dbReference type="InterPro" id="IPR015854">
    <property type="entry name" value="ABC_transpr_LolD-like"/>
</dbReference>
<dbReference type="RefSeq" id="WP_117398638.1">
    <property type="nucleotide sequence ID" value="NZ_QVNQ01000002.1"/>
</dbReference>
<evidence type="ECO:0000256" key="1">
    <source>
        <dbReference type="ARBA" id="ARBA00005417"/>
    </source>
</evidence>
<dbReference type="SMART" id="SM00382">
    <property type="entry name" value="AAA"/>
    <property type="match status" value="1"/>
</dbReference>
<comment type="caution">
    <text evidence="6">The sequence shown here is derived from an EMBL/GenBank/DDBJ whole genome shotgun (WGS) entry which is preliminary data.</text>
</comment>
<dbReference type="SUPFAM" id="SSF52540">
    <property type="entry name" value="P-loop containing nucleoside triphosphate hydrolases"/>
    <property type="match status" value="1"/>
</dbReference>
<reference evidence="6 7" key="1">
    <citation type="submission" date="2018-08" db="EMBL/GenBank/DDBJ databases">
        <title>Actinomadura spongicola sp. nov., isolated from marine sponge Leucetta chagosensis.</title>
        <authorList>
            <person name="Li L."/>
            <person name="Lin H.W."/>
        </authorList>
    </citation>
    <scope>NUCLEOTIDE SEQUENCE [LARGE SCALE GENOMIC DNA]</scope>
    <source>
        <strain evidence="6 7">LHW52907</strain>
    </source>
</reference>
<dbReference type="InterPro" id="IPR003439">
    <property type="entry name" value="ABC_transporter-like_ATP-bd"/>
</dbReference>